<dbReference type="SMART" id="SM00185">
    <property type="entry name" value="ARM"/>
    <property type="match status" value="10"/>
</dbReference>
<keyword evidence="1" id="KW-0833">Ubl conjugation pathway</keyword>
<evidence type="ECO:0000313" key="4">
    <source>
        <dbReference type="EMBL" id="JAC78239.1"/>
    </source>
</evidence>
<dbReference type="Gene3D" id="1.25.10.10">
    <property type="entry name" value="Leucine-rich Repeat Variant"/>
    <property type="match status" value="6"/>
</dbReference>
<dbReference type="PANTHER" id="PTHR23315:SF7">
    <property type="entry name" value="U-BOX DOMAIN-CONTAINING PROTEIN 4"/>
    <property type="match status" value="1"/>
</dbReference>
<dbReference type="InterPro" id="IPR016024">
    <property type="entry name" value="ARM-type_fold"/>
</dbReference>
<dbReference type="SUPFAM" id="SSF48371">
    <property type="entry name" value="ARM repeat"/>
    <property type="match status" value="3"/>
</dbReference>
<gene>
    <name evidence="4" type="ORF">TSPGSL018_15667</name>
</gene>
<dbReference type="InterPro" id="IPR000225">
    <property type="entry name" value="Armadillo"/>
</dbReference>
<sequence>MIRGHAGNALGFPVSHTDALPRNCGKPRAACASPIWLPAEALGVRDPFRHSRRHRGICKATGPDPEPIFPPDDSRFENFWSHSLRSGQFPSRPAPQMASKGGTVSGLLASLRTGHPEERAHAAKRLWELVSQGQQNTHIKKQRQQLENVCHGIASPPVTGRLLQLLNEQRSGEEHAAALGLLEYSVSRSYSRGEDIRKMLWRILDADAVRPIVALLSSSCPQVVNMAVKLLSRLSELQSGCQEIMAHGALVPVLCLLMDPDNASSKFHAQQLVQNFTAFGQEPSEEVFLSPAKGLLVQGDLCTSGICALLLLITRRALKDTMQFPLSYFPESVRWSTWENMEAADMNSIDEAHNLQHMTASFDVLYWMQQWARKITEVEPGPGIDGEQLLGLFATAIAPKCCWMTGGEKPDGSSPPAFRSLSQTAAAMEWLDHTYDVRSLLWQLNSSSPQLTRLENRPFRLQGFLESAQGLISSLGGFADNDRAFASDMACACLLILNHICVSGGLPCSRGTLRAINRALVPQAVCLLRSVDSTDRALAAQVLSSCISRDPEAAQAAVRSQAVQVLVMNLALSAGGGVDRRGQFLSFASALKAIQMRTQWGSEQLLAMDPCLPHLALLLHGGGHEGQRLAAWVLARTLGLLATWHPEEGASPGLSAMGFDMHDELATRKQVAVEEALIKSGTVEALRALVKSQAHPHPCGPGGEGGAPTAALVPAGGMHGASEAVVDALRCMLSHKALRPHLVDSDVSRWLVMQLKSASGHAQQMAAEALFWMLDSDESQQDVMAQDAIPVLRGLVSSGSCAAAACIWRLCCNSQTARQSIMDHGLVKTLISHTAGQPKQPRPREERGRYLASFDNFISSIGADLGDIPTASSGLSAKPETSVKSHRRSPAGSAVAWGMVYAANSLVALATHGGVATRAELREEGVVPLIVSLLDAPEPHRRSAGAALARCIALDLEGRLALRCYGCCDSLMEVTAIGPDAAQRDAVAALQTLWSMETSDDAHVKSAAVRPWGDSWSQGAVDLQAISASIDEAVDGLDSDQGAASAFASIVKAAEVTGREVLQTAVLEFILCVIALQGDWPKGTQTGNGDRVDSPPNPIDEVAEGFVAIESAQDSEPAPVETVRVSAVREVSPVVDVEPVGARPSRQPPGHLGSNKGDILLSSQHSIEESGGDSDSMHSAGRTTVEVSGSLSEDPNRWNSLQCVMVDECQDRSRRPSPESAAVDPNSTALSLDAGTLEVEHIPSEAGDASELCACLIAAMAKDTAARHEAATALLTCLRSGGQPARTVALESGVLEAAVVILRTELSQGGPDRDGEWEGGRCAAKAAALLWHLSYQNVDAQAALRSPGIVSDLVVLLRLGGRRWSQERSEAAGVLMSLAADEEGRAMAADAGAVKPLIAMLEDPEEGEALMAVSCLCAIAVGDVPNQDSIILAGGLSRVVALLSCGWPAVVECALALLVNLTSVSQNRAKIVRTGIISKLSKLLAKLTAELCGGGGSGGASPRTPGIMLASNQVGEGPSGAGPQPQVLYSHLGSNMTGNVLALLHRLAADEVPVVLEVVLSGVCPHLVLILDRGSEADQGRALSLLLALLSVPIEEVHAYLARLGVVPVLMRLAAKEGGGGGANDDLRSGARSALSQLSASDGVGMLVASSGEVPLLTWQIGRALRGSSNQDDRP</sequence>
<proteinExistence type="predicted"/>
<reference evidence="4" key="1">
    <citation type="submission" date="2014-05" db="EMBL/GenBank/DDBJ databases">
        <title>The transcriptome of the halophilic microalga Tetraselmis sp. GSL018 isolated from the Great Salt Lake, Utah.</title>
        <authorList>
            <person name="Jinkerson R.E."/>
            <person name="D'Adamo S."/>
            <person name="Posewitz M.C."/>
        </authorList>
    </citation>
    <scope>NUCLEOTIDE SEQUENCE</scope>
    <source>
        <strain evidence="4">GSL018</strain>
    </source>
</reference>
<dbReference type="InterPro" id="IPR011989">
    <property type="entry name" value="ARM-like"/>
</dbReference>
<feature type="compositionally biased region" description="Polar residues" evidence="3">
    <location>
        <begin position="1181"/>
        <end position="1196"/>
    </location>
</feature>
<evidence type="ECO:0000256" key="1">
    <source>
        <dbReference type="ARBA" id="ARBA00022786"/>
    </source>
</evidence>
<feature type="repeat" description="ARM" evidence="2">
    <location>
        <begin position="1434"/>
        <end position="1476"/>
    </location>
</feature>
<name>A0A061S5G2_9CHLO</name>
<protein>
    <submittedName>
        <fullName evidence="4">Uncharacterized protein</fullName>
    </submittedName>
</protein>
<accession>A0A061S5G2</accession>
<dbReference type="PANTHER" id="PTHR23315">
    <property type="entry name" value="U BOX DOMAIN-CONTAINING"/>
    <property type="match status" value="1"/>
</dbReference>
<evidence type="ECO:0000256" key="2">
    <source>
        <dbReference type="PROSITE-ProRule" id="PRU00259"/>
    </source>
</evidence>
<organism evidence="4">
    <name type="scientific">Tetraselmis sp. GSL018</name>
    <dbReference type="NCBI Taxonomy" id="582737"/>
    <lineage>
        <taxon>Eukaryota</taxon>
        <taxon>Viridiplantae</taxon>
        <taxon>Chlorophyta</taxon>
        <taxon>core chlorophytes</taxon>
        <taxon>Chlorodendrophyceae</taxon>
        <taxon>Chlorodendrales</taxon>
        <taxon>Chlorodendraceae</taxon>
        <taxon>Tetraselmis</taxon>
    </lineage>
</organism>
<feature type="region of interest" description="Disordered" evidence="3">
    <location>
        <begin position="1136"/>
        <end position="1196"/>
    </location>
</feature>
<evidence type="ECO:0000256" key="3">
    <source>
        <dbReference type="SAM" id="MobiDB-lite"/>
    </source>
</evidence>
<dbReference type="EMBL" id="GBEZ01007210">
    <property type="protein sequence ID" value="JAC78239.1"/>
    <property type="molecule type" value="Transcribed_RNA"/>
</dbReference>
<dbReference type="PROSITE" id="PS50176">
    <property type="entry name" value="ARM_REPEAT"/>
    <property type="match status" value="1"/>
</dbReference>